<dbReference type="InterPro" id="IPR050266">
    <property type="entry name" value="AB_hydrolase_sf"/>
</dbReference>
<organism evidence="2 3">
    <name type="scientific">Luteipulveratus flavus</name>
    <dbReference type="NCBI Taxonomy" id="3031728"/>
    <lineage>
        <taxon>Bacteria</taxon>
        <taxon>Bacillati</taxon>
        <taxon>Actinomycetota</taxon>
        <taxon>Actinomycetes</taxon>
        <taxon>Micrococcales</taxon>
        <taxon>Dermacoccaceae</taxon>
        <taxon>Luteipulveratus</taxon>
    </lineage>
</organism>
<keyword evidence="2" id="KW-0378">Hydrolase</keyword>
<dbReference type="InterPro" id="IPR029058">
    <property type="entry name" value="AB_hydrolase_fold"/>
</dbReference>
<dbReference type="SUPFAM" id="SSF53474">
    <property type="entry name" value="alpha/beta-Hydrolases"/>
    <property type="match status" value="1"/>
</dbReference>
<dbReference type="Pfam" id="PF12697">
    <property type="entry name" value="Abhydrolase_6"/>
    <property type="match status" value="1"/>
</dbReference>
<name>A0ABT6C1W3_9MICO</name>
<sequence length="268" mass="28938">MATAPDDLTVSVIDGPGPTLVLLHGFLDAGSVWADAVRRWSAYRLLVPDARGHGTSARLTPEQAKPTAAPVMIEDVVRLLETDVAQHGSKVALVGHSMGAGVAAGVGAARPHLVDALVLEDPAWMPLERARGWRDVHPAQEWAQEFRDDFDATLAAAHAEHPTWPADLRRDWGRAKTRIDPLLKHTGQCVARTPWTETAAALTVPTLLVTGDQPDSTVDRVSVEMLEEVANPQIVVHEVTDAGHYVRLDNPVGYHEVVDPFLAETLAG</sequence>
<dbReference type="PANTHER" id="PTHR43798">
    <property type="entry name" value="MONOACYLGLYCEROL LIPASE"/>
    <property type="match status" value="1"/>
</dbReference>
<keyword evidence="3" id="KW-1185">Reference proteome</keyword>
<evidence type="ECO:0000313" key="2">
    <source>
        <dbReference type="EMBL" id="MDF8262891.1"/>
    </source>
</evidence>
<dbReference type="GO" id="GO:0016787">
    <property type="term" value="F:hydrolase activity"/>
    <property type="evidence" value="ECO:0007669"/>
    <property type="project" value="UniProtKB-KW"/>
</dbReference>
<comment type="caution">
    <text evidence="2">The sequence shown here is derived from an EMBL/GenBank/DDBJ whole genome shotgun (WGS) entry which is preliminary data.</text>
</comment>
<dbReference type="RefSeq" id="WP_277190685.1">
    <property type="nucleotide sequence ID" value="NZ_JAROAV010000006.1"/>
</dbReference>
<protein>
    <submittedName>
        <fullName evidence="2">Alpha/beta hydrolase</fullName>
    </submittedName>
</protein>
<evidence type="ECO:0000313" key="3">
    <source>
        <dbReference type="Proteomes" id="UP001528912"/>
    </source>
</evidence>
<dbReference type="Gene3D" id="3.40.50.1820">
    <property type="entry name" value="alpha/beta hydrolase"/>
    <property type="match status" value="1"/>
</dbReference>
<feature type="domain" description="AB hydrolase-1" evidence="1">
    <location>
        <begin position="20"/>
        <end position="253"/>
    </location>
</feature>
<accession>A0ABT6C1W3</accession>
<dbReference type="PRINTS" id="PR00111">
    <property type="entry name" value="ABHYDROLASE"/>
</dbReference>
<dbReference type="InterPro" id="IPR000073">
    <property type="entry name" value="AB_hydrolase_1"/>
</dbReference>
<gene>
    <name evidence="2" type="ORF">P4R38_01370</name>
</gene>
<dbReference type="PANTHER" id="PTHR43798:SF33">
    <property type="entry name" value="HYDROLASE, PUTATIVE (AFU_ORTHOLOGUE AFUA_2G14860)-RELATED"/>
    <property type="match status" value="1"/>
</dbReference>
<evidence type="ECO:0000259" key="1">
    <source>
        <dbReference type="Pfam" id="PF12697"/>
    </source>
</evidence>
<dbReference type="Proteomes" id="UP001528912">
    <property type="component" value="Unassembled WGS sequence"/>
</dbReference>
<reference evidence="2 3" key="1">
    <citation type="submission" date="2023-03" db="EMBL/GenBank/DDBJ databases">
        <title>YIM 133296 draft genome.</title>
        <authorList>
            <person name="Xiong L."/>
        </authorList>
    </citation>
    <scope>NUCLEOTIDE SEQUENCE [LARGE SCALE GENOMIC DNA]</scope>
    <source>
        <strain evidence="2 3">YIM 133296</strain>
    </source>
</reference>
<proteinExistence type="predicted"/>
<dbReference type="EMBL" id="JAROAV010000006">
    <property type="protein sequence ID" value="MDF8262891.1"/>
    <property type="molecule type" value="Genomic_DNA"/>
</dbReference>